<gene>
    <name evidence="3" type="ORF">AXX12_05830</name>
</gene>
<dbReference type="Gene3D" id="3.40.190.150">
    <property type="entry name" value="Bordetella uptake gene, domain 1"/>
    <property type="match status" value="1"/>
</dbReference>
<comment type="similarity">
    <text evidence="1">Belongs to the UPF0065 (bug) family.</text>
</comment>
<evidence type="ECO:0000256" key="1">
    <source>
        <dbReference type="ARBA" id="ARBA00006987"/>
    </source>
</evidence>
<dbReference type="PANTHER" id="PTHR42928:SF5">
    <property type="entry name" value="BLR1237 PROTEIN"/>
    <property type="match status" value="1"/>
</dbReference>
<name>A0A154BPY1_ANASB</name>
<sequence>MNSRKFLFRFVILSLVALAVVGCGDQKKAEAPKFPTKPVTIIVPFAAGGGTDAVARALAKSAEPILGQSVTVVNKVGANGATGMTEGLNAAADGYTVTMTAVEVVMNPIQGMVPWKPSDFKAVILANSDASALTVRADSPYKTYEDFIKAAKDNPGMLKVGANAPGAIWHLAALGLQDKAGVKFNLIPFPGGAGPAITDLLGGHIDAVTVSAAEVSQHVKAGKLRMLGVHATERLKGFPDVPTAKEKGVDVSISTWRGLAVPGKTPDDVVKTLHDAFKKAIEDPKFVEFMEKGNFGRGYMSNSQMQQYMDEQTKMFQPLMEKAGLTKKK</sequence>
<dbReference type="AlphaFoldDB" id="A0A154BPY1"/>
<proteinExistence type="inferred from homology"/>
<dbReference type="STRING" id="1794912.AXX12_05830"/>
<dbReference type="Gene3D" id="3.40.190.10">
    <property type="entry name" value="Periplasmic binding protein-like II"/>
    <property type="match status" value="1"/>
</dbReference>
<comment type="caution">
    <text evidence="3">The sequence shown here is derived from an EMBL/GenBank/DDBJ whole genome shotgun (WGS) entry which is preliminary data.</text>
</comment>
<reference evidence="3 4" key="1">
    <citation type="submission" date="2016-02" db="EMBL/GenBank/DDBJ databases">
        <title>Anaerosporomusa subterraneum gen. nov., sp. nov., a spore-forming obligate anaerobe isolated from saprolite.</title>
        <authorList>
            <person name="Choi J.K."/>
            <person name="Shah M."/>
            <person name="Yee N."/>
        </authorList>
    </citation>
    <scope>NUCLEOTIDE SEQUENCE [LARGE SCALE GENOMIC DNA]</scope>
    <source>
        <strain evidence="3 4">RU4</strain>
    </source>
</reference>
<dbReference type="PANTHER" id="PTHR42928">
    <property type="entry name" value="TRICARBOXYLATE-BINDING PROTEIN"/>
    <property type="match status" value="1"/>
</dbReference>
<dbReference type="EMBL" id="LSGP01000017">
    <property type="protein sequence ID" value="KYZ75959.1"/>
    <property type="molecule type" value="Genomic_DNA"/>
</dbReference>
<dbReference type="Pfam" id="PF03401">
    <property type="entry name" value="TctC"/>
    <property type="match status" value="1"/>
</dbReference>
<dbReference type="RefSeq" id="WP_066240562.1">
    <property type="nucleotide sequence ID" value="NZ_LSGP01000017.1"/>
</dbReference>
<feature type="signal peptide" evidence="2">
    <location>
        <begin position="1"/>
        <end position="19"/>
    </location>
</feature>
<dbReference type="SUPFAM" id="SSF53850">
    <property type="entry name" value="Periplasmic binding protein-like II"/>
    <property type="match status" value="1"/>
</dbReference>
<dbReference type="OrthoDB" id="8880247at2"/>
<protein>
    <submittedName>
        <fullName evidence="3">ABC transporter substrate-binding protein</fullName>
    </submittedName>
</protein>
<evidence type="ECO:0000256" key="2">
    <source>
        <dbReference type="SAM" id="SignalP"/>
    </source>
</evidence>
<dbReference type="PROSITE" id="PS51257">
    <property type="entry name" value="PROKAR_LIPOPROTEIN"/>
    <property type="match status" value="1"/>
</dbReference>
<accession>A0A154BPY1</accession>
<dbReference type="InterPro" id="IPR005064">
    <property type="entry name" value="BUG"/>
</dbReference>
<evidence type="ECO:0000313" key="4">
    <source>
        <dbReference type="Proteomes" id="UP000076268"/>
    </source>
</evidence>
<keyword evidence="4" id="KW-1185">Reference proteome</keyword>
<keyword evidence="2" id="KW-0732">Signal</keyword>
<organism evidence="3 4">
    <name type="scientific">Anaerosporomusa subterranea</name>
    <dbReference type="NCBI Taxonomy" id="1794912"/>
    <lineage>
        <taxon>Bacteria</taxon>
        <taxon>Bacillati</taxon>
        <taxon>Bacillota</taxon>
        <taxon>Negativicutes</taxon>
        <taxon>Acetonemataceae</taxon>
        <taxon>Anaerosporomusa</taxon>
    </lineage>
</organism>
<feature type="chain" id="PRO_5038587268" evidence="2">
    <location>
        <begin position="20"/>
        <end position="329"/>
    </location>
</feature>
<dbReference type="InterPro" id="IPR042100">
    <property type="entry name" value="Bug_dom1"/>
</dbReference>
<dbReference type="CDD" id="cd07012">
    <property type="entry name" value="PBP2_Bug_TTT"/>
    <property type="match status" value="1"/>
</dbReference>
<dbReference type="PIRSF" id="PIRSF017082">
    <property type="entry name" value="YflP"/>
    <property type="match status" value="1"/>
</dbReference>
<evidence type="ECO:0000313" key="3">
    <source>
        <dbReference type="EMBL" id="KYZ75959.1"/>
    </source>
</evidence>
<dbReference type="Proteomes" id="UP000076268">
    <property type="component" value="Unassembled WGS sequence"/>
</dbReference>